<evidence type="ECO:0000313" key="2">
    <source>
        <dbReference type="Proteomes" id="UP001310594"/>
    </source>
</evidence>
<dbReference type="AlphaFoldDB" id="A0AAN7ZZJ9"/>
<proteinExistence type="predicted"/>
<gene>
    <name evidence="1" type="ORF">LTR97_009837</name>
</gene>
<dbReference type="EMBL" id="JAVRQU010000016">
    <property type="protein sequence ID" value="KAK5694215.1"/>
    <property type="molecule type" value="Genomic_DNA"/>
</dbReference>
<sequence length="122" mass="12859">MAGKIEDRDAQATATPTLDAAVSSSLLAAFSSATASGEMENITQFANMSTLDFDLASYALNDTQTGCYRKGALPVALAQNDTCLPGWHSLTKLMISDRSGLECHLSSAILPSYRTVPGQKNA</sequence>
<comment type="caution">
    <text evidence="1">The sequence shown here is derived from an EMBL/GenBank/DDBJ whole genome shotgun (WGS) entry which is preliminary data.</text>
</comment>
<name>A0AAN7ZZJ9_9PEZI</name>
<reference evidence="1" key="1">
    <citation type="submission" date="2023-08" db="EMBL/GenBank/DDBJ databases">
        <title>Black Yeasts Isolated from many extreme environments.</title>
        <authorList>
            <person name="Coleine C."/>
            <person name="Stajich J.E."/>
            <person name="Selbmann L."/>
        </authorList>
    </citation>
    <scope>NUCLEOTIDE SEQUENCE</scope>
    <source>
        <strain evidence="1">CCFEE 5810</strain>
    </source>
</reference>
<organism evidence="1 2">
    <name type="scientific">Elasticomyces elasticus</name>
    <dbReference type="NCBI Taxonomy" id="574655"/>
    <lineage>
        <taxon>Eukaryota</taxon>
        <taxon>Fungi</taxon>
        <taxon>Dikarya</taxon>
        <taxon>Ascomycota</taxon>
        <taxon>Pezizomycotina</taxon>
        <taxon>Dothideomycetes</taxon>
        <taxon>Dothideomycetidae</taxon>
        <taxon>Mycosphaerellales</taxon>
        <taxon>Teratosphaeriaceae</taxon>
        <taxon>Elasticomyces</taxon>
    </lineage>
</organism>
<dbReference type="Proteomes" id="UP001310594">
    <property type="component" value="Unassembled WGS sequence"/>
</dbReference>
<accession>A0AAN7ZZJ9</accession>
<evidence type="ECO:0000313" key="1">
    <source>
        <dbReference type="EMBL" id="KAK5694215.1"/>
    </source>
</evidence>
<protein>
    <submittedName>
        <fullName evidence="1">Uncharacterized protein</fullName>
    </submittedName>
</protein>